<dbReference type="InterPro" id="IPR036457">
    <property type="entry name" value="PPM-type-like_dom_sf"/>
</dbReference>
<reference evidence="4" key="1">
    <citation type="journal article" date="2021" name="PeerJ">
        <title>Extensive microbial diversity within the chicken gut microbiome revealed by metagenomics and culture.</title>
        <authorList>
            <person name="Gilroy R."/>
            <person name="Ravi A."/>
            <person name="Getino M."/>
            <person name="Pursley I."/>
            <person name="Horton D.L."/>
            <person name="Alikhan N.F."/>
            <person name="Baker D."/>
            <person name="Gharbi K."/>
            <person name="Hall N."/>
            <person name="Watson M."/>
            <person name="Adriaenssens E.M."/>
            <person name="Foster-Nyarko E."/>
            <person name="Jarju S."/>
            <person name="Secka A."/>
            <person name="Antonio M."/>
            <person name="Oren A."/>
            <person name="Chaudhuri R.R."/>
            <person name="La Ragione R."/>
            <person name="Hildebrand F."/>
            <person name="Pallen M.J."/>
        </authorList>
    </citation>
    <scope>NUCLEOTIDE SEQUENCE</scope>
    <source>
        <strain evidence="4">Gambia15-2214</strain>
    </source>
</reference>
<dbReference type="EMBL" id="JAHLFV010000006">
    <property type="protein sequence ID" value="MBU3848981.1"/>
    <property type="molecule type" value="Genomic_DNA"/>
</dbReference>
<dbReference type="Pfam" id="PF07228">
    <property type="entry name" value="SpoIIE"/>
    <property type="match status" value="1"/>
</dbReference>
<name>A0A9E2L1J9_9SPIR</name>
<dbReference type="GO" id="GO:0016791">
    <property type="term" value="F:phosphatase activity"/>
    <property type="evidence" value="ECO:0007669"/>
    <property type="project" value="TreeGrafter"/>
</dbReference>
<feature type="transmembrane region" description="Helical" evidence="2">
    <location>
        <begin position="7"/>
        <end position="29"/>
    </location>
</feature>
<evidence type="ECO:0000256" key="1">
    <source>
        <dbReference type="ARBA" id="ARBA00022801"/>
    </source>
</evidence>
<keyword evidence="2" id="KW-0472">Membrane</keyword>
<organism evidence="4 5">
    <name type="scientific">Candidatus Treponema excrementipullorum</name>
    <dbReference type="NCBI Taxonomy" id="2838768"/>
    <lineage>
        <taxon>Bacteria</taxon>
        <taxon>Pseudomonadati</taxon>
        <taxon>Spirochaetota</taxon>
        <taxon>Spirochaetia</taxon>
        <taxon>Spirochaetales</taxon>
        <taxon>Treponemataceae</taxon>
        <taxon>Treponema</taxon>
    </lineage>
</organism>
<evidence type="ECO:0000313" key="5">
    <source>
        <dbReference type="Proteomes" id="UP000823914"/>
    </source>
</evidence>
<dbReference type="SMART" id="SM00331">
    <property type="entry name" value="PP2C_SIG"/>
    <property type="match status" value="1"/>
</dbReference>
<dbReference type="Gene3D" id="3.60.40.10">
    <property type="entry name" value="PPM-type phosphatase domain"/>
    <property type="match status" value="1"/>
</dbReference>
<comment type="caution">
    <text evidence="4">The sequence shown here is derived from an EMBL/GenBank/DDBJ whole genome shotgun (WGS) entry which is preliminary data.</text>
</comment>
<dbReference type="InterPro" id="IPR001932">
    <property type="entry name" value="PPM-type_phosphatase-like_dom"/>
</dbReference>
<evidence type="ECO:0000256" key="2">
    <source>
        <dbReference type="SAM" id="Phobius"/>
    </source>
</evidence>
<gene>
    <name evidence="4" type="ORF">IAA16_00270</name>
</gene>
<dbReference type="InterPro" id="IPR052016">
    <property type="entry name" value="Bact_Sigma-Reg"/>
</dbReference>
<keyword evidence="2" id="KW-0812">Transmembrane</keyword>
<dbReference type="PANTHER" id="PTHR43156">
    <property type="entry name" value="STAGE II SPORULATION PROTEIN E-RELATED"/>
    <property type="match status" value="1"/>
</dbReference>
<dbReference type="SUPFAM" id="SSF81606">
    <property type="entry name" value="PP2C-like"/>
    <property type="match status" value="1"/>
</dbReference>
<keyword evidence="1" id="KW-0378">Hydrolase</keyword>
<keyword evidence="2" id="KW-1133">Transmembrane helix</keyword>
<dbReference type="AlphaFoldDB" id="A0A9E2L1J9"/>
<evidence type="ECO:0000313" key="4">
    <source>
        <dbReference type="EMBL" id="MBU3848981.1"/>
    </source>
</evidence>
<feature type="transmembrane region" description="Helical" evidence="2">
    <location>
        <begin position="35"/>
        <end position="56"/>
    </location>
</feature>
<reference evidence="4" key="2">
    <citation type="submission" date="2021-04" db="EMBL/GenBank/DDBJ databases">
        <authorList>
            <person name="Gilroy R."/>
        </authorList>
    </citation>
    <scope>NUCLEOTIDE SEQUENCE</scope>
    <source>
        <strain evidence="4">Gambia15-2214</strain>
    </source>
</reference>
<feature type="domain" description="PPM-type phosphatase" evidence="3">
    <location>
        <begin position="239"/>
        <end position="458"/>
    </location>
</feature>
<proteinExistence type="predicted"/>
<sequence length="460" mass="51941">MYKVERRVYFGIINVVVCIAFLLLSLFLVPEGSNLFIMIMVTVIYIVLQYLGVLVSRRIDAKLEVKCFHKKSTGIITTFIERLHYCYTLDDFFSAIIDILEMKGDCSVLFIDSETKYVIYNSSSKLTSNPNLIATIQEHFTSSFKDGYYFLDSSFGLSSKISTARGFFLVKGKYQFYVFCNYTHLFDTGVYMRLYEELERFLTRQRIINNLTEIIELSREWAMLADVQKSFLPEFMPEVAHLDLAVYFRPLVNVSGDYYTVLPLDEDKTLLMLGDVSGKGLAAALVMGLVVNTVKTAENKEDLVSVIHAVDESIKGMQLQDKYTVMFIGIVDTKKMTIRYVNASISDPVIVTKSPTGYRIKSLSSNCSVVGIIDLDDIVVEERKLFHGDLIFMASDGISEAINDQGVELSDTPLLTNTIKNSAYKSAKDFVDDVSSLVLTYSGEQKLRDDITMLVAKVEG</sequence>
<dbReference type="Proteomes" id="UP000823914">
    <property type="component" value="Unassembled WGS sequence"/>
</dbReference>
<protein>
    <submittedName>
        <fullName evidence="4">SpoIIE family protein phosphatase</fullName>
    </submittedName>
</protein>
<accession>A0A9E2L1J9</accession>
<dbReference type="PANTHER" id="PTHR43156:SF2">
    <property type="entry name" value="STAGE II SPORULATION PROTEIN E"/>
    <property type="match status" value="1"/>
</dbReference>
<evidence type="ECO:0000259" key="3">
    <source>
        <dbReference type="SMART" id="SM00331"/>
    </source>
</evidence>